<dbReference type="AlphaFoldDB" id="A0A847RZL9"/>
<dbReference type="PANTHER" id="PTHR48111:SF69">
    <property type="entry name" value="RESPONSE REGULATOR RECEIVER"/>
    <property type="match status" value="1"/>
</dbReference>
<dbReference type="Proteomes" id="UP000587991">
    <property type="component" value="Unassembled WGS sequence"/>
</dbReference>
<dbReference type="InterPro" id="IPR007492">
    <property type="entry name" value="LytTR_DNA-bd_dom"/>
</dbReference>
<dbReference type="Gene3D" id="3.40.50.2300">
    <property type="match status" value="1"/>
</dbReference>
<dbReference type="GO" id="GO:0000156">
    <property type="term" value="F:phosphorelay response regulator activity"/>
    <property type="evidence" value="ECO:0007669"/>
    <property type="project" value="TreeGrafter"/>
</dbReference>
<dbReference type="Pfam" id="PF04397">
    <property type="entry name" value="LytTR"/>
    <property type="match status" value="1"/>
</dbReference>
<dbReference type="PROSITE" id="PS50930">
    <property type="entry name" value="HTH_LYTTR"/>
    <property type="match status" value="1"/>
</dbReference>
<dbReference type="GO" id="GO:0006355">
    <property type="term" value="P:regulation of DNA-templated transcription"/>
    <property type="evidence" value="ECO:0007669"/>
    <property type="project" value="TreeGrafter"/>
</dbReference>
<dbReference type="SMART" id="SM00850">
    <property type="entry name" value="LytTR"/>
    <property type="match status" value="1"/>
</dbReference>
<organism evidence="5 6">
    <name type="scientific">Leeia aquatica</name>
    <dbReference type="NCBI Taxonomy" id="2725557"/>
    <lineage>
        <taxon>Bacteria</taxon>
        <taxon>Pseudomonadati</taxon>
        <taxon>Pseudomonadota</taxon>
        <taxon>Betaproteobacteria</taxon>
        <taxon>Neisseriales</taxon>
        <taxon>Leeiaceae</taxon>
        <taxon>Leeia</taxon>
    </lineage>
</organism>
<dbReference type="PANTHER" id="PTHR48111">
    <property type="entry name" value="REGULATOR OF RPOS"/>
    <property type="match status" value="1"/>
</dbReference>
<evidence type="ECO:0000256" key="2">
    <source>
        <dbReference type="PROSITE-ProRule" id="PRU00169"/>
    </source>
</evidence>
<dbReference type="SMART" id="SM00448">
    <property type="entry name" value="REC"/>
    <property type="match status" value="1"/>
</dbReference>
<dbReference type="GO" id="GO:0005829">
    <property type="term" value="C:cytosol"/>
    <property type="evidence" value="ECO:0007669"/>
    <property type="project" value="TreeGrafter"/>
</dbReference>
<evidence type="ECO:0000259" key="3">
    <source>
        <dbReference type="PROSITE" id="PS50110"/>
    </source>
</evidence>
<keyword evidence="2" id="KW-0597">Phosphoprotein</keyword>
<feature type="domain" description="Response regulatory" evidence="3">
    <location>
        <begin position="6"/>
        <end position="123"/>
    </location>
</feature>
<feature type="modified residue" description="4-aspartylphosphate" evidence="2">
    <location>
        <position position="60"/>
    </location>
</feature>
<keyword evidence="1" id="KW-0238">DNA-binding</keyword>
<gene>
    <name evidence="5" type="ORF">HF682_15390</name>
</gene>
<dbReference type="InterPro" id="IPR039420">
    <property type="entry name" value="WalR-like"/>
</dbReference>
<dbReference type="InterPro" id="IPR001789">
    <property type="entry name" value="Sig_transdc_resp-reg_receiver"/>
</dbReference>
<dbReference type="InterPro" id="IPR011006">
    <property type="entry name" value="CheY-like_superfamily"/>
</dbReference>
<dbReference type="Pfam" id="PF00072">
    <property type="entry name" value="Response_reg"/>
    <property type="match status" value="1"/>
</dbReference>
<dbReference type="Gene3D" id="2.40.50.1020">
    <property type="entry name" value="LytTr DNA-binding domain"/>
    <property type="match status" value="1"/>
</dbReference>
<name>A0A847RZL9_9NEIS</name>
<comment type="caution">
    <text evidence="5">The sequence shown here is derived from an EMBL/GenBank/DDBJ whole genome shotgun (WGS) entry which is preliminary data.</text>
</comment>
<feature type="domain" description="HTH LytTR-type" evidence="4">
    <location>
        <begin position="141"/>
        <end position="248"/>
    </location>
</feature>
<dbReference type="SUPFAM" id="SSF52172">
    <property type="entry name" value="CheY-like"/>
    <property type="match status" value="1"/>
</dbReference>
<evidence type="ECO:0000313" key="6">
    <source>
        <dbReference type="Proteomes" id="UP000587991"/>
    </source>
</evidence>
<protein>
    <submittedName>
        <fullName evidence="5">Response regulator transcription factor</fullName>
    </submittedName>
</protein>
<evidence type="ECO:0000256" key="1">
    <source>
        <dbReference type="ARBA" id="ARBA00023125"/>
    </source>
</evidence>
<dbReference type="GO" id="GO:0032993">
    <property type="term" value="C:protein-DNA complex"/>
    <property type="evidence" value="ECO:0007669"/>
    <property type="project" value="TreeGrafter"/>
</dbReference>
<keyword evidence="6" id="KW-1185">Reference proteome</keyword>
<proteinExistence type="predicted"/>
<sequence length="249" mass="28665">MTHPLRIFLVDDEAPARTRLRTLLEDCAASLSLTCLGEAENGFAALEALQHHHADVVLLDIRMPEMDGLELAQHLQQLSHPPMIIFTTAYDEYAVQAFELAAIDYLLKPVRQERLLAALQRAQERQGRPQNLPAAPERRFLSVTERGKVRLIPLDQIRYMKAELKYITIVTSDKEYLLEGALTQLEQEFTSRFVRIHRNCLVATKELAGFEKGTDEEGETHWLAVLQPGDRLPVSRRQWHVLRDRFRHL</sequence>
<reference evidence="5 6" key="1">
    <citation type="submission" date="2020-04" db="EMBL/GenBank/DDBJ databases">
        <title>Draft genome of Leeia sp. IMCC25680.</title>
        <authorList>
            <person name="Song J."/>
            <person name="Cho J.-C."/>
        </authorList>
    </citation>
    <scope>NUCLEOTIDE SEQUENCE [LARGE SCALE GENOMIC DNA]</scope>
    <source>
        <strain evidence="5 6">IMCC25680</strain>
    </source>
</reference>
<accession>A0A847RZL9</accession>
<evidence type="ECO:0000313" key="5">
    <source>
        <dbReference type="EMBL" id="NLR76550.1"/>
    </source>
</evidence>
<dbReference type="EMBL" id="JABAIM010000004">
    <property type="protein sequence ID" value="NLR76550.1"/>
    <property type="molecule type" value="Genomic_DNA"/>
</dbReference>
<dbReference type="GO" id="GO:0000976">
    <property type="term" value="F:transcription cis-regulatory region binding"/>
    <property type="evidence" value="ECO:0007669"/>
    <property type="project" value="TreeGrafter"/>
</dbReference>
<evidence type="ECO:0000259" key="4">
    <source>
        <dbReference type="PROSITE" id="PS50930"/>
    </source>
</evidence>
<dbReference type="PROSITE" id="PS50110">
    <property type="entry name" value="RESPONSE_REGULATORY"/>
    <property type="match status" value="1"/>
</dbReference>